<dbReference type="Gene3D" id="4.10.240.10">
    <property type="entry name" value="Zn(2)-C6 fungal-type DNA-binding domain"/>
    <property type="match status" value="1"/>
</dbReference>
<name>A0A8H2XVL8_9AGAM</name>
<dbReference type="PROSITE" id="PS50048">
    <property type="entry name" value="ZN2_CY6_FUNGAL_2"/>
    <property type="match status" value="1"/>
</dbReference>
<dbReference type="InterPro" id="IPR001138">
    <property type="entry name" value="Zn2Cys6_DnaBD"/>
</dbReference>
<evidence type="ECO:0000313" key="4">
    <source>
        <dbReference type="EMBL" id="CAE6432816.1"/>
    </source>
</evidence>
<comment type="subcellular location">
    <subcellularLocation>
        <location evidence="1">Nucleus</location>
    </subcellularLocation>
</comment>
<dbReference type="GO" id="GO:0008270">
    <property type="term" value="F:zinc ion binding"/>
    <property type="evidence" value="ECO:0007669"/>
    <property type="project" value="InterPro"/>
</dbReference>
<dbReference type="Pfam" id="PF11951">
    <property type="entry name" value="Fungal_trans_2"/>
    <property type="match status" value="1"/>
</dbReference>
<reference evidence="4" key="1">
    <citation type="submission" date="2021-01" db="EMBL/GenBank/DDBJ databases">
        <authorList>
            <person name="Kaushik A."/>
        </authorList>
    </citation>
    <scope>NUCLEOTIDE SEQUENCE</scope>
    <source>
        <strain evidence="4">AG4-R118</strain>
    </source>
</reference>
<dbReference type="PROSITE" id="PS00463">
    <property type="entry name" value="ZN2_CY6_FUNGAL_1"/>
    <property type="match status" value="1"/>
</dbReference>
<sequence>MSLSTYKPHFRRSRNGCLTCKAKRKKCDEMLPICSRCSKVDAECIWPSSHHHAPDPRVGLTFDNLQVSNKVFQVASGSMEPAPKPVVPEIDQSCSFAGPRAHMGTHSGSPGFTQAWNTSGGSAPSVNYYDTNSILVVDECRFVHTGTLATGSKLWEYSQEYGPKVIWPPTTDEKGCFDPEGIMPQVQQSISMLRITDEPIFQDVRDFFTTFLTRFYYDYAAIYENLHVRIRRRFEASSTLKQGMLGMAALFRSNYGQSIVPASMRNYAKELHKIASHTLQLELENDSITPWVKLAGLWELMNYEYFDGNLSSYYRHLNQAASIVRLATGSNNIDLLKLSGEKTFDLRCFAWCDILSSMALSRPTLLNYESDIHNPPQSTDFADPDKGVEWIFGCPDVLTILLARTSALRHARVSPEEKMAHGREIQQLMQDWRFQPVLAQNSALRVARLAAQEIWRHAAILYVHQSVFKSNSGHPVVKNSVKNIIQIASTLARGMNPDCFVAVPYFIAGSFAVTPKDRYTLRSRILTSGNENFLRNLVAALDDLWKETDATGNLTSWSKQHPPRIMF</sequence>
<proteinExistence type="predicted"/>
<dbReference type="SMART" id="SM00066">
    <property type="entry name" value="GAL4"/>
    <property type="match status" value="1"/>
</dbReference>
<evidence type="ECO:0000313" key="5">
    <source>
        <dbReference type="Proteomes" id="UP000663888"/>
    </source>
</evidence>
<dbReference type="SUPFAM" id="SSF57701">
    <property type="entry name" value="Zn2/Cys6 DNA-binding domain"/>
    <property type="match status" value="1"/>
</dbReference>
<protein>
    <recommendedName>
        <fullName evidence="3">Zn(2)-C6 fungal-type domain-containing protein</fullName>
    </recommendedName>
</protein>
<dbReference type="EMBL" id="CAJMWX010000821">
    <property type="protein sequence ID" value="CAE6432816.1"/>
    <property type="molecule type" value="Genomic_DNA"/>
</dbReference>
<dbReference type="Proteomes" id="UP000663888">
    <property type="component" value="Unassembled WGS sequence"/>
</dbReference>
<dbReference type="GO" id="GO:0000981">
    <property type="term" value="F:DNA-binding transcription factor activity, RNA polymerase II-specific"/>
    <property type="evidence" value="ECO:0007669"/>
    <property type="project" value="InterPro"/>
</dbReference>
<comment type="caution">
    <text evidence="4">The sequence shown here is derived from an EMBL/GenBank/DDBJ whole genome shotgun (WGS) entry which is preliminary data.</text>
</comment>
<dbReference type="Pfam" id="PF00172">
    <property type="entry name" value="Zn_clus"/>
    <property type="match status" value="1"/>
</dbReference>
<dbReference type="PANTHER" id="PTHR37534">
    <property type="entry name" value="TRANSCRIPTIONAL ACTIVATOR PROTEIN UGA3"/>
    <property type="match status" value="1"/>
</dbReference>
<evidence type="ECO:0000259" key="3">
    <source>
        <dbReference type="PROSITE" id="PS50048"/>
    </source>
</evidence>
<evidence type="ECO:0000256" key="1">
    <source>
        <dbReference type="ARBA" id="ARBA00004123"/>
    </source>
</evidence>
<dbReference type="CDD" id="cd00067">
    <property type="entry name" value="GAL4"/>
    <property type="match status" value="1"/>
</dbReference>
<dbReference type="InterPro" id="IPR036864">
    <property type="entry name" value="Zn2-C6_fun-type_DNA-bd_sf"/>
</dbReference>
<dbReference type="AlphaFoldDB" id="A0A8H2XVL8"/>
<organism evidence="4 5">
    <name type="scientific">Rhizoctonia solani</name>
    <dbReference type="NCBI Taxonomy" id="456999"/>
    <lineage>
        <taxon>Eukaryota</taxon>
        <taxon>Fungi</taxon>
        <taxon>Dikarya</taxon>
        <taxon>Basidiomycota</taxon>
        <taxon>Agaricomycotina</taxon>
        <taxon>Agaricomycetes</taxon>
        <taxon>Cantharellales</taxon>
        <taxon>Ceratobasidiaceae</taxon>
        <taxon>Rhizoctonia</taxon>
    </lineage>
</organism>
<evidence type="ECO:0000256" key="2">
    <source>
        <dbReference type="ARBA" id="ARBA00023242"/>
    </source>
</evidence>
<dbReference type="GO" id="GO:0005634">
    <property type="term" value="C:nucleus"/>
    <property type="evidence" value="ECO:0007669"/>
    <property type="project" value="UniProtKB-SubCell"/>
</dbReference>
<accession>A0A8H2XVL8</accession>
<dbReference type="InterPro" id="IPR021858">
    <property type="entry name" value="Fun_TF"/>
</dbReference>
<feature type="domain" description="Zn(2)-C6 fungal-type" evidence="3">
    <location>
        <begin position="16"/>
        <end position="46"/>
    </location>
</feature>
<dbReference type="PANTHER" id="PTHR37534:SF46">
    <property type="entry name" value="ZN(II)2CYS6 TRANSCRIPTION FACTOR (EUROFUNG)"/>
    <property type="match status" value="1"/>
</dbReference>
<gene>
    <name evidence="4" type="ORF">RDB_LOCUS37658</name>
</gene>
<keyword evidence="2" id="KW-0539">Nucleus</keyword>